<protein>
    <recommendedName>
        <fullName evidence="1">diguanylate cyclase</fullName>
        <ecNumber evidence="1">2.7.7.65</ecNumber>
    </recommendedName>
</protein>
<dbReference type="NCBIfam" id="TIGR00254">
    <property type="entry name" value="GGDEF"/>
    <property type="match status" value="1"/>
</dbReference>
<gene>
    <name evidence="4" type="ORF">VISI1226_15251</name>
</gene>
<dbReference type="InterPro" id="IPR029787">
    <property type="entry name" value="Nucleotide_cyclase"/>
</dbReference>
<evidence type="ECO:0000259" key="3">
    <source>
        <dbReference type="PROSITE" id="PS50887"/>
    </source>
</evidence>
<dbReference type="SUPFAM" id="SSF55781">
    <property type="entry name" value="GAF domain-like"/>
    <property type="match status" value="1"/>
</dbReference>
<organism evidence="4 5">
    <name type="scientific">Vibrio sinaloensis DSM 21326</name>
    <dbReference type="NCBI Taxonomy" id="945550"/>
    <lineage>
        <taxon>Bacteria</taxon>
        <taxon>Pseudomonadati</taxon>
        <taxon>Pseudomonadota</taxon>
        <taxon>Gammaproteobacteria</taxon>
        <taxon>Vibrionales</taxon>
        <taxon>Vibrionaceae</taxon>
        <taxon>Vibrio</taxon>
        <taxon>Vibrio oreintalis group</taxon>
    </lineage>
</organism>
<dbReference type="SMART" id="SM00065">
    <property type="entry name" value="GAF"/>
    <property type="match status" value="1"/>
</dbReference>
<dbReference type="InterPro" id="IPR003018">
    <property type="entry name" value="GAF"/>
</dbReference>
<dbReference type="RefSeq" id="WP_008081195.1">
    <property type="nucleotide sequence ID" value="NZ_AEVT01000117.1"/>
</dbReference>
<dbReference type="InterPro" id="IPR029016">
    <property type="entry name" value="GAF-like_dom_sf"/>
</dbReference>
<reference evidence="4 5" key="1">
    <citation type="journal article" date="2012" name="Int. J. Syst. Evol. Microbiol.">
        <title>Vibrio caribbeanicus sp. nov., isolated from the marine sponge Scleritoderma cyanea.</title>
        <authorList>
            <person name="Hoffmann M."/>
            <person name="Monday S.R."/>
            <person name="Allard M.W."/>
            <person name="Strain E.A."/>
            <person name="Whittaker P."/>
            <person name="Naum M."/>
            <person name="McCarthy P.J."/>
            <person name="Lopez J.V."/>
            <person name="Fischer M."/>
            <person name="Brown E.W."/>
        </authorList>
    </citation>
    <scope>NUCLEOTIDE SEQUENCE [LARGE SCALE GENOMIC DNA]</scope>
    <source>
        <strain evidence="5">DSMZ 21326</strain>
    </source>
</reference>
<dbReference type="PANTHER" id="PTHR45138">
    <property type="entry name" value="REGULATORY COMPONENTS OF SENSORY TRANSDUCTION SYSTEM"/>
    <property type="match status" value="1"/>
</dbReference>
<proteinExistence type="predicted"/>
<dbReference type="GO" id="GO:0052621">
    <property type="term" value="F:diguanylate cyclase activity"/>
    <property type="evidence" value="ECO:0007669"/>
    <property type="project" value="UniProtKB-EC"/>
</dbReference>
<dbReference type="AlphaFoldDB" id="E8MCT3"/>
<dbReference type="EC" id="2.7.7.65" evidence="1"/>
<evidence type="ECO:0000313" key="4">
    <source>
        <dbReference type="EMBL" id="EGA68109.1"/>
    </source>
</evidence>
<dbReference type="PROSITE" id="PS50887">
    <property type="entry name" value="GGDEF"/>
    <property type="match status" value="1"/>
</dbReference>
<dbReference type="EMBL" id="AEVT01000117">
    <property type="protein sequence ID" value="EGA68109.1"/>
    <property type="molecule type" value="Genomic_DNA"/>
</dbReference>
<feature type="domain" description="GGDEF" evidence="3">
    <location>
        <begin position="207"/>
        <end position="331"/>
    </location>
</feature>
<dbReference type="Proteomes" id="UP000006228">
    <property type="component" value="Unassembled WGS sequence"/>
</dbReference>
<dbReference type="Gene3D" id="3.30.70.270">
    <property type="match status" value="1"/>
</dbReference>
<dbReference type="Pfam" id="PF00990">
    <property type="entry name" value="GGDEF"/>
    <property type="match status" value="1"/>
</dbReference>
<sequence>MCHGSLLQAHREVNKLLGKLALGMGQAELNKRVVSLSETWFGQRRASILRLGSNKQQLYLEYAPNLPDFYNQAIEGVHIGPEVGSCGAAAYLKKSVVVEDINTHPNWAPFTELTQQSNLHACWSVPILSSKDSVMGTFAIYSSEPSSPTPNELEVLEMLAALYAVAWEKYQLEHQLHYYASFDSLTGCLNRRALLHRASDALNADHTYIACFFADIDKFKQINDRYGHEVGDKVLASVGHAFKQVFHQPGLCGRYGGDEFVAFAFSEDEIQLEQLKSQVEQALALLAPVEGLNIRVSIGSSVRKLSELCSLQRLIQLADHQMYQVKHANRR</sequence>
<dbReference type="InterPro" id="IPR043128">
    <property type="entry name" value="Rev_trsase/Diguanyl_cyclase"/>
</dbReference>
<dbReference type="Pfam" id="PF13185">
    <property type="entry name" value="GAF_2"/>
    <property type="match status" value="1"/>
</dbReference>
<evidence type="ECO:0000256" key="1">
    <source>
        <dbReference type="ARBA" id="ARBA00012528"/>
    </source>
</evidence>
<dbReference type="eggNOG" id="COG3706">
    <property type="taxonomic scope" value="Bacteria"/>
</dbReference>
<dbReference type="SMART" id="SM00267">
    <property type="entry name" value="GGDEF"/>
    <property type="match status" value="1"/>
</dbReference>
<comment type="caution">
    <text evidence="4">The sequence shown here is derived from an EMBL/GenBank/DDBJ whole genome shotgun (WGS) entry which is preliminary data.</text>
</comment>
<accession>E8MCT3</accession>
<comment type="catalytic activity">
    <reaction evidence="2">
        <text>2 GTP = 3',3'-c-di-GMP + 2 diphosphate</text>
        <dbReference type="Rhea" id="RHEA:24898"/>
        <dbReference type="ChEBI" id="CHEBI:33019"/>
        <dbReference type="ChEBI" id="CHEBI:37565"/>
        <dbReference type="ChEBI" id="CHEBI:58805"/>
        <dbReference type="EC" id="2.7.7.65"/>
    </reaction>
</comment>
<dbReference type="PANTHER" id="PTHR45138:SF9">
    <property type="entry name" value="DIGUANYLATE CYCLASE DGCM-RELATED"/>
    <property type="match status" value="1"/>
</dbReference>
<dbReference type="SUPFAM" id="SSF55073">
    <property type="entry name" value="Nucleotide cyclase"/>
    <property type="match status" value="1"/>
</dbReference>
<dbReference type="OrthoDB" id="9812358at2"/>
<dbReference type="CDD" id="cd01949">
    <property type="entry name" value="GGDEF"/>
    <property type="match status" value="1"/>
</dbReference>
<evidence type="ECO:0000256" key="2">
    <source>
        <dbReference type="ARBA" id="ARBA00034247"/>
    </source>
</evidence>
<dbReference type="InterPro" id="IPR000160">
    <property type="entry name" value="GGDEF_dom"/>
</dbReference>
<name>E8MCT3_PHOS4</name>
<dbReference type="InterPro" id="IPR050469">
    <property type="entry name" value="Diguanylate_Cyclase"/>
</dbReference>
<dbReference type="GeneID" id="95571348"/>
<dbReference type="Gene3D" id="3.30.450.40">
    <property type="match status" value="1"/>
</dbReference>
<evidence type="ECO:0000313" key="5">
    <source>
        <dbReference type="Proteomes" id="UP000006228"/>
    </source>
</evidence>